<dbReference type="InterPro" id="IPR000878">
    <property type="entry name" value="4pyrrol_Mease"/>
</dbReference>
<dbReference type="SUPFAM" id="SSF53790">
    <property type="entry name" value="Tetrapyrrole methylase"/>
    <property type="match status" value="1"/>
</dbReference>
<dbReference type="InterPro" id="IPR014008">
    <property type="entry name" value="Cbl_synth_MTase_CbiT"/>
</dbReference>
<dbReference type="UniPathway" id="UPA00148"/>
<feature type="domain" description="Tetrapyrrole methylase" evidence="6">
    <location>
        <begin position="24"/>
        <end position="205"/>
    </location>
</feature>
<keyword evidence="2" id="KW-0169">Cobalamin biosynthesis</keyword>
<protein>
    <submittedName>
        <fullName evidence="7">Precorrin-6y C5,15-methyltransferase (Decarboxylating) subunit CbiE</fullName>
    </submittedName>
</protein>
<reference evidence="7 8" key="1">
    <citation type="submission" date="2018-10" db="EMBL/GenBank/DDBJ databases">
        <title>Comamonadaceae CDC group NO-1 genome sequencing and assembly.</title>
        <authorList>
            <person name="Bernier A.-M."/>
            <person name="Bernard K."/>
        </authorList>
    </citation>
    <scope>NUCLEOTIDE SEQUENCE [LARGE SCALE GENOMIC DNA]</scope>
    <source>
        <strain evidence="7 8">NML970147</strain>
    </source>
</reference>
<keyword evidence="5" id="KW-0949">S-adenosyl-L-methionine</keyword>
<dbReference type="EMBL" id="RDQM01000005">
    <property type="protein sequence ID" value="RMW99193.1"/>
    <property type="molecule type" value="Genomic_DNA"/>
</dbReference>
<dbReference type="Gene3D" id="3.40.1010.10">
    <property type="entry name" value="Cobalt-precorrin-4 Transmethylase, Domain 1"/>
    <property type="match status" value="1"/>
</dbReference>
<dbReference type="GO" id="GO:0009236">
    <property type="term" value="P:cobalamin biosynthetic process"/>
    <property type="evidence" value="ECO:0007669"/>
    <property type="project" value="UniProtKB-UniPathway"/>
</dbReference>
<dbReference type="InterPro" id="IPR050714">
    <property type="entry name" value="Cobalamin_biosynth_MTase"/>
</dbReference>
<keyword evidence="3 7" id="KW-0489">Methyltransferase</keyword>
<dbReference type="Gene3D" id="3.40.50.150">
    <property type="entry name" value="Vaccinia Virus protein VP39"/>
    <property type="match status" value="1"/>
</dbReference>
<dbReference type="NCBIfam" id="TIGR02467">
    <property type="entry name" value="CbiE"/>
    <property type="match status" value="1"/>
</dbReference>
<dbReference type="AlphaFoldDB" id="A0A3M6Q7R2"/>
<evidence type="ECO:0000256" key="1">
    <source>
        <dbReference type="ARBA" id="ARBA00004953"/>
    </source>
</evidence>
<dbReference type="RefSeq" id="WP_122237970.1">
    <property type="nucleotide sequence ID" value="NZ_RDQM01000005.1"/>
</dbReference>
<dbReference type="Pfam" id="PF00590">
    <property type="entry name" value="TP_methylase"/>
    <property type="match status" value="1"/>
</dbReference>
<evidence type="ECO:0000313" key="7">
    <source>
        <dbReference type="EMBL" id="RMW99193.1"/>
    </source>
</evidence>
<comment type="pathway">
    <text evidence="1">Cofactor biosynthesis; adenosylcobalamin biosynthesis.</text>
</comment>
<dbReference type="CDD" id="cd02440">
    <property type="entry name" value="AdoMet_MTases"/>
    <property type="match status" value="1"/>
</dbReference>
<dbReference type="GO" id="GO:0008276">
    <property type="term" value="F:protein methyltransferase activity"/>
    <property type="evidence" value="ECO:0007669"/>
    <property type="project" value="InterPro"/>
</dbReference>
<evidence type="ECO:0000256" key="5">
    <source>
        <dbReference type="ARBA" id="ARBA00022691"/>
    </source>
</evidence>
<dbReference type="InterPro" id="IPR012818">
    <property type="entry name" value="CbiE"/>
</dbReference>
<evidence type="ECO:0000256" key="2">
    <source>
        <dbReference type="ARBA" id="ARBA00022573"/>
    </source>
</evidence>
<evidence type="ECO:0000256" key="3">
    <source>
        <dbReference type="ARBA" id="ARBA00022603"/>
    </source>
</evidence>
<evidence type="ECO:0000313" key="8">
    <source>
        <dbReference type="Proteomes" id="UP000267521"/>
    </source>
</evidence>
<dbReference type="CDD" id="cd11644">
    <property type="entry name" value="Precorrin-6Y-MT"/>
    <property type="match status" value="1"/>
</dbReference>
<dbReference type="GO" id="GO:0032259">
    <property type="term" value="P:methylation"/>
    <property type="evidence" value="ECO:0007669"/>
    <property type="project" value="UniProtKB-KW"/>
</dbReference>
<dbReference type="PANTHER" id="PTHR43182:SF1">
    <property type="entry name" value="COBALT-PRECORRIN-7 C(5)-METHYLTRANSFERASE"/>
    <property type="match status" value="1"/>
</dbReference>
<evidence type="ECO:0000256" key="4">
    <source>
        <dbReference type="ARBA" id="ARBA00022679"/>
    </source>
</evidence>
<dbReference type="Proteomes" id="UP000267521">
    <property type="component" value="Unassembled WGS sequence"/>
</dbReference>
<evidence type="ECO:0000259" key="6">
    <source>
        <dbReference type="Pfam" id="PF00590"/>
    </source>
</evidence>
<name>A0A3M6Q7R2_9BURK</name>
<accession>A0A3M6Q7R2</accession>
<organism evidence="7 8">
    <name type="scientific">Allofranklinella schreckenbergeri</name>
    <dbReference type="NCBI Taxonomy" id="1076744"/>
    <lineage>
        <taxon>Bacteria</taxon>
        <taxon>Pseudomonadati</taxon>
        <taxon>Pseudomonadota</taxon>
        <taxon>Betaproteobacteria</taxon>
        <taxon>Burkholderiales</taxon>
        <taxon>Comamonadaceae</taxon>
        <taxon>Allofranklinella</taxon>
    </lineage>
</organism>
<dbReference type="SUPFAM" id="SSF53335">
    <property type="entry name" value="S-adenosyl-L-methionine-dependent methyltransferases"/>
    <property type="match status" value="1"/>
</dbReference>
<proteinExistence type="predicted"/>
<keyword evidence="4 7" id="KW-0808">Transferase</keyword>
<dbReference type="PIRSF" id="PIRSF036428">
    <property type="entry name" value="CobL"/>
    <property type="match status" value="1"/>
</dbReference>
<dbReference type="NCBIfam" id="TIGR02469">
    <property type="entry name" value="CbiT"/>
    <property type="match status" value="1"/>
</dbReference>
<dbReference type="InterPro" id="IPR035996">
    <property type="entry name" value="4pyrrol_Methylase_sf"/>
</dbReference>
<dbReference type="PANTHER" id="PTHR43182">
    <property type="entry name" value="COBALT-PRECORRIN-6B C(15)-METHYLTRANSFERASE (DECARBOXYLATING)"/>
    <property type="match status" value="1"/>
</dbReference>
<dbReference type="InterPro" id="IPR014777">
    <property type="entry name" value="4pyrrole_Mease_sub1"/>
</dbReference>
<dbReference type="InterPro" id="IPR006365">
    <property type="entry name" value="Cbl_synth_CobL"/>
</dbReference>
<gene>
    <name evidence="7" type="primary">cbiE</name>
    <name evidence="7" type="ORF">EBQ26_05255</name>
</gene>
<dbReference type="InterPro" id="IPR029063">
    <property type="entry name" value="SAM-dependent_MTases_sf"/>
</dbReference>
<comment type="caution">
    <text evidence="7">The sequence shown here is derived from an EMBL/GenBank/DDBJ whole genome shotgun (WGS) entry which is preliminary data.</text>
</comment>
<sequence length="441" mass="47071">MADAKENAIPANHSATPDAPWLTLIGLQEDGLASLCPAARHALAQAQHVFGAPRHLALAGVAAAPHGPGRAWPQPFGLAPLLALRGQAVVVLASGDPFWYGVGGSLAAHLSPQEWRCYAQSPTFSLLAARLGWRLEETQCLGLHADAFERLLPHLAPGQQLAVLLRDGAAAANLAQWLSERGWGESDFSVLERLGGPHERIRHWRTPQGHSLQGHAQQGNARHAIAALAADPAQAPAAVAVRARGGPALPTVPGRPEHWFAHDGQITKSPMRAITLAALAPQRGQRLWDLGAGSGSISVEWCLAGGRAVAVERAAERVAHITRNAQRFGLRHALRVVHSPALEALPALHQQGAPDAVFVGGGFDGALFDWLRQHLSKGCRMVVNAVTLDTQALLLQLHAEHGGQLIKLDWAQAQPLGRMHAWQPARTLVQWSWQAPGPARP</sequence>